<protein>
    <submittedName>
        <fullName evidence="5">Protein NIM1-INTERACTING 1</fullName>
    </submittedName>
</protein>
<evidence type="ECO:0000256" key="1">
    <source>
        <dbReference type="ARBA" id="ARBA00004123"/>
    </source>
</evidence>
<dbReference type="AlphaFoldDB" id="A0A1J3CC72"/>
<comment type="subcellular location">
    <subcellularLocation>
        <location evidence="1">Nucleus</location>
    </subcellularLocation>
</comment>
<feature type="compositionally biased region" description="Acidic residues" evidence="4">
    <location>
        <begin position="18"/>
        <end position="28"/>
    </location>
</feature>
<organism evidence="5">
    <name type="scientific">Noccaea caerulescens</name>
    <name type="common">Alpine penny-cress</name>
    <name type="synonym">Thlaspi caerulescens</name>
    <dbReference type="NCBI Taxonomy" id="107243"/>
    <lineage>
        <taxon>Eukaryota</taxon>
        <taxon>Viridiplantae</taxon>
        <taxon>Streptophyta</taxon>
        <taxon>Embryophyta</taxon>
        <taxon>Tracheophyta</taxon>
        <taxon>Spermatophyta</taxon>
        <taxon>Magnoliopsida</taxon>
        <taxon>eudicotyledons</taxon>
        <taxon>Gunneridae</taxon>
        <taxon>Pentapetalae</taxon>
        <taxon>rosids</taxon>
        <taxon>malvids</taxon>
        <taxon>Brassicales</taxon>
        <taxon>Brassicaceae</taxon>
        <taxon>Coluteocarpeae</taxon>
        <taxon>Noccaea</taxon>
    </lineage>
</organism>
<evidence type="ECO:0000313" key="5">
    <source>
        <dbReference type="EMBL" id="JAU04182.1"/>
    </source>
</evidence>
<sequence length="133" mass="15680">MAIMNKEKKIENNRINEIDDEELEDEESENKKMEMFFNLIRNYQEARKRRRQELTEEESGDAASDPRKRSDVGDKSGIVPVFRTEDFSHCIDLNSKPSNSVVPTKNQEDEKEEEEETEKEKREENDLDLNLAL</sequence>
<gene>
    <name evidence="5" type="ORF">GA_TR21804_c0_g1_i1_g.71811</name>
</gene>
<name>A0A1J3CC72_NOCCA</name>
<dbReference type="GO" id="GO:0010112">
    <property type="term" value="P:regulation of systemic acquired resistance"/>
    <property type="evidence" value="ECO:0007669"/>
    <property type="project" value="InterPro"/>
</dbReference>
<proteinExistence type="inferred from homology"/>
<dbReference type="Pfam" id="PF15699">
    <property type="entry name" value="NPR1_interact"/>
    <property type="match status" value="1"/>
</dbReference>
<keyword evidence="3" id="KW-0539">Nucleus</keyword>
<dbReference type="InterPro" id="IPR031425">
    <property type="entry name" value="NPR1/NH1-interacting"/>
</dbReference>
<comment type="similarity">
    <text evidence="2">Belongs to the NPR1-interactor family.</text>
</comment>
<dbReference type="GO" id="GO:0005634">
    <property type="term" value="C:nucleus"/>
    <property type="evidence" value="ECO:0007669"/>
    <property type="project" value="UniProtKB-SubCell"/>
</dbReference>
<dbReference type="PANTHER" id="PTHR33669:SF1">
    <property type="entry name" value="PROTEIN NIM1-INTERACTING 1"/>
    <property type="match status" value="1"/>
</dbReference>
<feature type="region of interest" description="Disordered" evidence="4">
    <location>
        <begin position="47"/>
        <end position="77"/>
    </location>
</feature>
<feature type="compositionally biased region" description="Polar residues" evidence="4">
    <location>
        <begin position="95"/>
        <end position="105"/>
    </location>
</feature>
<evidence type="ECO:0000256" key="2">
    <source>
        <dbReference type="ARBA" id="ARBA00009937"/>
    </source>
</evidence>
<feature type="compositionally biased region" description="Basic and acidic residues" evidence="4">
    <location>
        <begin position="1"/>
        <end position="17"/>
    </location>
</feature>
<evidence type="ECO:0000256" key="4">
    <source>
        <dbReference type="SAM" id="MobiDB-lite"/>
    </source>
</evidence>
<reference evidence="5" key="1">
    <citation type="submission" date="2016-07" db="EMBL/GenBank/DDBJ databases">
        <title>De novo transcriptome assembly of four accessions of the metal hyperaccumulator plant Noccaea caerulescens.</title>
        <authorList>
            <person name="Blande D."/>
            <person name="Halimaa P."/>
            <person name="Tervahauta A.I."/>
            <person name="Aarts M.G."/>
            <person name="Karenlampi S.O."/>
        </authorList>
    </citation>
    <scope>NUCLEOTIDE SEQUENCE</scope>
</reference>
<accession>A0A1J3CC72</accession>
<dbReference type="PANTHER" id="PTHR33669">
    <property type="entry name" value="PROTEIN NEGATIVE REGULATOR OF RESISTANCE"/>
    <property type="match status" value="1"/>
</dbReference>
<evidence type="ECO:0000256" key="3">
    <source>
        <dbReference type="ARBA" id="ARBA00023242"/>
    </source>
</evidence>
<feature type="region of interest" description="Disordered" evidence="4">
    <location>
        <begin position="1"/>
        <end position="31"/>
    </location>
</feature>
<feature type="region of interest" description="Disordered" evidence="4">
    <location>
        <begin position="92"/>
        <end position="133"/>
    </location>
</feature>
<feature type="compositionally biased region" description="Basic and acidic residues" evidence="4">
    <location>
        <begin position="64"/>
        <end position="74"/>
    </location>
</feature>
<dbReference type="EMBL" id="GEVI01028138">
    <property type="protein sequence ID" value="JAU04182.1"/>
    <property type="molecule type" value="Transcribed_RNA"/>
</dbReference>